<evidence type="ECO:0000259" key="4">
    <source>
        <dbReference type="PROSITE" id="PS51161"/>
    </source>
</evidence>
<dbReference type="Pfam" id="PF03477">
    <property type="entry name" value="ATP-cone"/>
    <property type="match status" value="1"/>
</dbReference>
<keyword evidence="5" id="KW-0560">Oxidoreductase</keyword>
<protein>
    <submittedName>
        <fullName evidence="5">Anaerobic ribonucleoside triphosphate reductase</fullName>
        <ecNumber evidence="5">1.17.4.2</ecNumber>
    </submittedName>
</protein>
<dbReference type="NCBIfam" id="NF005497">
    <property type="entry name" value="PRK07111.1"/>
    <property type="match status" value="1"/>
</dbReference>
<feature type="domain" description="ATP-cone" evidence="4">
    <location>
        <begin position="1"/>
        <end position="107"/>
    </location>
</feature>
<accession>A0AAP3DGZ0</accession>
<evidence type="ECO:0000256" key="3">
    <source>
        <dbReference type="PROSITE-ProRule" id="PRU00492"/>
    </source>
</evidence>
<dbReference type="Pfam" id="PF13597">
    <property type="entry name" value="NRDD"/>
    <property type="match status" value="1"/>
</dbReference>
<sequence length="756" mass="85383">MLITKRDGRQEIFQLEKLITTITQACLPAMGTVNVALSEEIALCIQEQLKQQLRMHQLTAEQQQHNYINPISTQTIHELIIAHLCEKDHNDISHFFSTYRQQRDRLRLQQSELYNISEAVIGLQDMDLLRENANVNGESFSGKMSKMGSEYAKWHVKQYVLPNELREAIDHNYVYVHDLDQYAIGTTNCIFIPFDRLLAEGFNTGNGSVRTPQSIMTAMALVAIIFQSQQNSQFGGVSANKIDWDLAPYVRKSFVKHMKKGLHYFNEGSDLTLSALSDDHLYMDNEKLKQDFPKSYTYAFEETVSETHQAAESLIHNLNTMSSRAGGQIPFTSLNYGMCTSTEGRLVSHALLQATSNGLGNGETPIFPQHIFQCKTGINQSEGDPNYDLFQKAIECSSKRLYPNFVNVDATFNLIYYREDDPNTIIATMGCRTRSISDRFGRNYSSGKGNLSFNTINLVKLGIEYGICQNQRDQADIAGFYNALQSYMDVAISGLIHRFGIQAKQPAKASDFMMREGVWEGGKDLHPDQEVADLIKHGSLAVGFIGLAECMNALYGKHHGEDTEVYKRALSVISFMRQYCDDMSEKYNLNITLFATPAEGLSGKFTKADQKNYGKLTGITDREYYTNSFHIPVYYSLSASQKIKLEAPFHELCNAGAITYIELDGNARQNTVAFQQIVQYALKSNVGYFSINHPLDRCPSCGYEGIIGTECPNCGRNEDSVHFQRLRRVTGYITGDYTQRFNSAKQAEVLDRVKHK</sequence>
<dbReference type="PANTHER" id="PTHR21075">
    <property type="entry name" value="ANAEROBIC RIBONUCLEOSIDE-TRIPHOSPHATE REDUCTASE"/>
    <property type="match status" value="1"/>
</dbReference>
<dbReference type="InterPro" id="IPR012833">
    <property type="entry name" value="NrdD"/>
</dbReference>
<dbReference type="GO" id="GO:0006260">
    <property type="term" value="P:DNA replication"/>
    <property type="evidence" value="ECO:0007669"/>
    <property type="project" value="InterPro"/>
</dbReference>
<keyword evidence="2 3" id="KW-0067">ATP-binding</keyword>
<dbReference type="GO" id="GO:0031250">
    <property type="term" value="C:anaerobic ribonucleoside-triphosphate reductase complex"/>
    <property type="evidence" value="ECO:0007669"/>
    <property type="project" value="TreeGrafter"/>
</dbReference>
<dbReference type="RefSeq" id="WP_258433735.1">
    <property type="nucleotide sequence ID" value="NZ_JANSGW010000015.1"/>
</dbReference>
<evidence type="ECO:0000313" key="5">
    <source>
        <dbReference type="EMBL" id="MCZ0807787.1"/>
    </source>
</evidence>
<name>A0AAP3DGZ0_BRELA</name>
<evidence type="ECO:0000256" key="2">
    <source>
        <dbReference type="ARBA" id="ARBA00022840"/>
    </source>
</evidence>
<dbReference type="GO" id="GO:0004748">
    <property type="term" value="F:ribonucleoside-diphosphate reductase activity, thioredoxin disulfide as acceptor"/>
    <property type="evidence" value="ECO:0007669"/>
    <property type="project" value="TreeGrafter"/>
</dbReference>
<dbReference type="EC" id="1.17.4.2" evidence="5"/>
<dbReference type="GO" id="GO:0005524">
    <property type="term" value="F:ATP binding"/>
    <property type="evidence" value="ECO:0007669"/>
    <property type="project" value="UniProtKB-UniRule"/>
</dbReference>
<dbReference type="InterPro" id="IPR005144">
    <property type="entry name" value="ATP-cone_dom"/>
</dbReference>
<comment type="caution">
    <text evidence="5">The sequence shown here is derived from an EMBL/GenBank/DDBJ whole genome shotgun (WGS) entry which is preliminary data.</text>
</comment>
<dbReference type="PANTHER" id="PTHR21075:SF0">
    <property type="entry name" value="ANAEROBIC RIBONUCLEOSIDE-TRIPHOSPHATE REDUCTASE"/>
    <property type="match status" value="1"/>
</dbReference>
<gene>
    <name evidence="5" type="ORF">O0554_12825</name>
</gene>
<proteinExistence type="predicted"/>
<reference evidence="5" key="1">
    <citation type="submission" date="2022-09" db="EMBL/GenBank/DDBJ databases">
        <title>Genome analysis and characterization of larvicidal activity of Brevibacillus strains.</title>
        <authorList>
            <person name="Patrusheva E.V."/>
            <person name="Izotova A.O."/>
            <person name="Toshchakov S.V."/>
            <person name="Sineoky S.P."/>
        </authorList>
    </citation>
    <scope>NUCLEOTIDE SEQUENCE</scope>
    <source>
        <strain evidence="5">VKPM_B-13247</strain>
    </source>
</reference>
<dbReference type="SUPFAM" id="SSF51998">
    <property type="entry name" value="PFL-like glycyl radical enzymes"/>
    <property type="match status" value="1"/>
</dbReference>
<dbReference type="PROSITE" id="PS51161">
    <property type="entry name" value="ATP_CONE"/>
    <property type="match status" value="1"/>
</dbReference>
<evidence type="ECO:0000313" key="6">
    <source>
        <dbReference type="Proteomes" id="UP001077662"/>
    </source>
</evidence>
<dbReference type="GO" id="GO:0008998">
    <property type="term" value="F:ribonucleoside-triphosphate reductase (thioredoxin) activity"/>
    <property type="evidence" value="ECO:0007669"/>
    <property type="project" value="UniProtKB-EC"/>
</dbReference>
<dbReference type="NCBIfam" id="TIGR02487">
    <property type="entry name" value="NrdD"/>
    <property type="match status" value="1"/>
</dbReference>
<evidence type="ECO:0000256" key="1">
    <source>
        <dbReference type="ARBA" id="ARBA00022741"/>
    </source>
</evidence>
<dbReference type="Gene3D" id="3.20.70.20">
    <property type="match status" value="1"/>
</dbReference>
<dbReference type="Proteomes" id="UP001077662">
    <property type="component" value="Unassembled WGS sequence"/>
</dbReference>
<keyword evidence="1 3" id="KW-0547">Nucleotide-binding</keyword>
<dbReference type="NCBIfam" id="NF011292">
    <property type="entry name" value="PRK14704.1"/>
    <property type="match status" value="1"/>
</dbReference>
<dbReference type="GO" id="GO:0009265">
    <property type="term" value="P:2'-deoxyribonucleotide biosynthetic process"/>
    <property type="evidence" value="ECO:0007669"/>
    <property type="project" value="TreeGrafter"/>
</dbReference>
<dbReference type="EMBL" id="JAPTNE010000015">
    <property type="protein sequence ID" value="MCZ0807787.1"/>
    <property type="molecule type" value="Genomic_DNA"/>
</dbReference>
<dbReference type="AlphaFoldDB" id="A0AAP3DGZ0"/>
<organism evidence="5 6">
    <name type="scientific">Brevibacillus laterosporus</name>
    <name type="common">Bacillus laterosporus</name>
    <dbReference type="NCBI Taxonomy" id="1465"/>
    <lineage>
        <taxon>Bacteria</taxon>
        <taxon>Bacillati</taxon>
        <taxon>Bacillota</taxon>
        <taxon>Bacilli</taxon>
        <taxon>Bacillales</taxon>
        <taxon>Paenibacillaceae</taxon>
        <taxon>Brevibacillus</taxon>
    </lineage>
</organism>